<dbReference type="GO" id="GO:0007059">
    <property type="term" value="P:chromosome segregation"/>
    <property type="evidence" value="ECO:0007669"/>
    <property type="project" value="TreeGrafter"/>
</dbReference>
<keyword evidence="3" id="KW-1185">Reference proteome</keyword>
<dbReference type="Proteomes" id="UP000253977">
    <property type="component" value="Unassembled WGS sequence"/>
</dbReference>
<evidence type="ECO:0000313" key="2">
    <source>
        <dbReference type="EMBL" id="RDD65016.1"/>
    </source>
</evidence>
<dbReference type="InterPro" id="IPR003115">
    <property type="entry name" value="ParB_N"/>
</dbReference>
<comment type="caution">
    <text evidence="2">The sequence shown here is derived from an EMBL/GenBank/DDBJ whole genome shotgun (WGS) entry which is preliminary data.</text>
</comment>
<dbReference type="Pfam" id="PF02195">
    <property type="entry name" value="ParB_N"/>
    <property type="match status" value="1"/>
</dbReference>
<accession>A0A369TPX6</accession>
<evidence type="ECO:0000313" key="3">
    <source>
        <dbReference type="Proteomes" id="UP000253977"/>
    </source>
</evidence>
<name>A0A369TPX6_9RHOB</name>
<dbReference type="Gene3D" id="3.90.1530.10">
    <property type="entry name" value="Conserved hypothetical protein from pyrococcus furiosus pfu- 392566-001, ParB domain"/>
    <property type="match status" value="1"/>
</dbReference>
<dbReference type="AlphaFoldDB" id="A0A369TPX6"/>
<evidence type="ECO:0000259" key="1">
    <source>
        <dbReference type="SMART" id="SM00470"/>
    </source>
</evidence>
<dbReference type="PANTHER" id="PTHR33375:SF1">
    <property type="entry name" value="CHROMOSOME-PARTITIONING PROTEIN PARB-RELATED"/>
    <property type="match status" value="1"/>
</dbReference>
<dbReference type="PANTHER" id="PTHR33375">
    <property type="entry name" value="CHROMOSOME-PARTITIONING PROTEIN PARB-RELATED"/>
    <property type="match status" value="1"/>
</dbReference>
<organism evidence="2 3">
    <name type="scientific">Thalassococcus profundi</name>
    <dbReference type="NCBI Taxonomy" id="2282382"/>
    <lineage>
        <taxon>Bacteria</taxon>
        <taxon>Pseudomonadati</taxon>
        <taxon>Pseudomonadota</taxon>
        <taxon>Alphaproteobacteria</taxon>
        <taxon>Rhodobacterales</taxon>
        <taxon>Roseobacteraceae</taxon>
        <taxon>Thalassococcus</taxon>
    </lineage>
</organism>
<dbReference type="SUPFAM" id="SSF110849">
    <property type="entry name" value="ParB/Sulfiredoxin"/>
    <property type="match status" value="1"/>
</dbReference>
<dbReference type="RefSeq" id="WP_114512276.1">
    <property type="nucleotide sequence ID" value="NZ_QPMK01000016.1"/>
</dbReference>
<dbReference type="GO" id="GO:0005694">
    <property type="term" value="C:chromosome"/>
    <property type="evidence" value="ECO:0007669"/>
    <property type="project" value="TreeGrafter"/>
</dbReference>
<dbReference type="OrthoDB" id="2053844at2"/>
<dbReference type="InterPro" id="IPR036086">
    <property type="entry name" value="ParB/Sulfiredoxin_sf"/>
</dbReference>
<dbReference type="InterPro" id="IPR050336">
    <property type="entry name" value="Chromosome_partition/occlusion"/>
</dbReference>
<reference evidence="2 3" key="1">
    <citation type="submission" date="2018-07" db="EMBL/GenBank/DDBJ databases">
        <title>Thalassococcus profundi sp. nov., a marine bacterium isolated from deep seawater of Okinawa Trough.</title>
        <authorList>
            <person name="Yu M."/>
        </authorList>
    </citation>
    <scope>NUCLEOTIDE SEQUENCE [LARGE SCALE GENOMIC DNA]</scope>
    <source>
        <strain evidence="2 3">WRAS1</strain>
    </source>
</reference>
<feature type="domain" description="ParB-like N-terminal" evidence="1">
    <location>
        <begin position="9"/>
        <end position="98"/>
    </location>
</feature>
<protein>
    <submittedName>
        <fullName evidence="2">Chromosome partitioning protein ParB</fullName>
    </submittedName>
</protein>
<gene>
    <name evidence="2" type="ORF">DU478_17600</name>
</gene>
<dbReference type="EMBL" id="QPMK01000016">
    <property type="protein sequence ID" value="RDD65016.1"/>
    <property type="molecule type" value="Genomic_DNA"/>
</dbReference>
<proteinExistence type="predicted"/>
<dbReference type="SMART" id="SM00470">
    <property type="entry name" value="ParB"/>
    <property type="match status" value="1"/>
</dbReference>
<sequence length="281" mass="31053">MGDILTTITDLPVTDIVMRHRLRLVSRAGVDAIKASITELGAMKDRIHVRKMRDGTFVLLAGAHRLTAALELGWDSVPVVCWKCTDDFAQLMEIDDNLACAELTPLDTAVFLSARKRIYEKLHPETKRGVAGAKARHGATDTMSVASFSASTAEKLGVSDRHVRRMIMAGAALGPDEVGKLRAAPRPVALNDLMQIAQITNSAERYHVVDSLAEGKVKNAATARKVWKAEHSGLPRPEKDRVEEAFLNLMDRWERAPEAAQRRFVAEHRDSLLALMEDLDD</sequence>